<keyword evidence="4" id="KW-1185">Reference proteome</keyword>
<reference evidence="3 4" key="1">
    <citation type="submission" date="2024-02" db="EMBL/GenBank/DDBJ databases">
        <title>Herpetosiphon gulosus NBRC 112829.</title>
        <authorList>
            <person name="Ichikawa N."/>
            <person name="Katano-Makiyama Y."/>
            <person name="Hidaka K."/>
        </authorList>
    </citation>
    <scope>NUCLEOTIDE SEQUENCE [LARGE SCALE GENOMIC DNA]</scope>
    <source>
        <strain evidence="3 4">NBRC 112829</strain>
    </source>
</reference>
<organism evidence="3 4">
    <name type="scientific">Herpetosiphon gulosus</name>
    <dbReference type="NCBI Taxonomy" id="1973496"/>
    <lineage>
        <taxon>Bacteria</taxon>
        <taxon>Bacillati</taxon>
        <taxon>Chloroflexota</taxon>
        <taxon>Chloroflexia</taxon>
        <taxon>Herpetosiphonales</taxon>
        <taxon>Herpetosiphonaceae</taxon>
        <taxon>Herpetosiphon</taxon>
    </lineage>
</organism>
<dbReference type="RefSeq" id="WP_345720122.1">
    <property type="nucleotide sequence ID" value="NZ_BAABRU010000001.1"/>
</dbReference>
<name>A0ABP9WW54_9CHLR</name>
<dbReference type="EMBL" id="BAABRU010000001">
    <property type="protein sequence ID" value="GAA5526478.1"/>
    <property type="molecule type" value="Genomic_DNA"/>
</dbReference>
<dbReference type="InterPro" id="IPR028098">
    <property type="entry name" value="Glyco_trans_4-like_N"/>
</dbReference>
<gene>
    <name evidence="3" type="primary">mshA_1</name>
    <name evidence="3" type="ORF">Hgul01_00250</name>
</gene>
<evidence type="ECO:0000259" key="1">
    <source>
        <dbReference type="Pfam" id="PF00534"/>
    </source>
</evidence>
<accession>A0ABP9WW54</accession>
<sequence>MNDTLHVAMIIQGYFPRIGGAERQLAALAPFLAAEGVAISVLTRRYAGFKPFELIEHVPVHRLPIPGPVPTAALVFTAAAIPLLWRLKPNLVHAHEMFSPATTAIAAKQALGLPYAVTAHRSGPLGDVLRMQQRPFGKGRLERITKTADAFFTISREIDQEFDQILGIEAKRRHYVPNGVDPEKYCPIAGEAKTALRRELNLPTEGTITLYAGRLSEEKRVRYLVEAWPAIRAKHPDASLLILGQGPEEANLKAKTSAGIIFGGAVHNVPPYLQAADVFVLPSIAEGFSVAMLEAMASELAVVITDVGGARDAIDDGVHGLVIPPDDQPALEQALLAVLGDQASRQRMGQAARQRVQQEFALSVIAKQLRGLYENIAKLRT</sequence>
<feature type="domain" description="Glycosyl transferase family 1" evidence="1">
    <location>
        <begin position="194"/>
        <end position="355"/>
    </location>
</feature>
<evidence type="ECO:0000313" key="4">
    <source>
        <dbReference type="Proteomes" id="UP001428290"/>
    </source>
</evidence>
<dbReference type="InterPro" id="IPR001296">
    <property type="entry name" value="Glyco_trans_1"/>
</dbReference>
<dbReference type="PANTHER" id="PTHR45947:SF3">
    <property type="entry name" value="SULFOQUINOVOSYL TRANSFERASE SQD2"/>
    <property type="match status" value="1"/>
</dbReference>
<evidence type="ECO:0000313" key="3">
    <source>
        <dbReference type="EMBL" id="GAA5526478.1"/>
    </source>
</evidence>
<dbReference type="CDD" id="cd03801">
    <property type="entry name" value="GT4_PimA-like"/>
    <property type="match status" value="1"/>
</dbReference>
<dbReference type="Pfam" id="PF13439">
    <property type="entry name" value="Glyco_transf_4"/>
    <property type="match status" value="1"/>
</dbReference>
<dbReference type="InterPro" id="IPR050194">
    <property type="entry name" value="Glycosyltransferase_grp1"/>
</dbReference>
<protein>
    <submittedName>
        <fullName evidence="3">D-inositol-3-phosphate glycosyltransferase</fullName>
    </submittedName>
</protein>
<feature type="domain" description="Glycosyltransferase subfamily 4-like N-terminal" evidence="2">
    <location>
        <begin position="18"/>
        <end position="184"/>
    </location>
</feature>
<dbReference type="Pfam" id="PF00534">
    <property type="entry name" value="Glycos_transf_1"/>
    <property type="match status" value="1"/>
</dbReference>
<dbReference type="PANTHER" id="PTHR45947">
    <property type="entry name" value="SULFOQUINOVOSYL TRANSFERASE SQD2"/>
    <property type="match status" value="1"/>
</dbReference>
<evidence type="ECO:0000259" key="2">
    <source>
        <dbReference type="Pfam" id="PF13439"/>
    </source>
</evidence>
<proteinExistence type="predicted"/>
<dbReference type="Gene3D" id="3.40.50.2000">
    <property type="entry name" value="Glycogen Phosphorylase B"/>
    <property type="match status" value="2"/>
</dbReference>
<dbReference type="Proteomes" id="UP001428290">
    <property type="component" value="Unassembled WGS sequence"/>
</dbReference>
<comment type="caution">
    <text evidence="3">The sequence shown here is derived from an EMBL/GenBank/DDBJ whole genome shotgun (WGS) entry which is preliminary data.</text>
</comment>
<dbReference type="SUPFAM" id="SSF53756">
    <property type="entry name" value="UDP-Glycosyltransferase/glycogen phosphorylase"/>
    <property type="match status" value="1"/>
</dbReference>